<sequence>MIFNRSFPNPTESIGSEVVTIDCHKKPKWKRGERCWLATGPAQTIYEGFDYELNHVLKNHCSESPGKKALFHTVYMIGREESSAVPVLVSVCSSEPFAREAENIVKKHGLLDSYEGFTTALMNRLPTGKLVLLATDGDSSSKDENQSDIADAVYYDSKQSVRAIAMPILVGNPDGGLNGLRKATANLTRGWQYATVAHVFRQSASHDAEDEGWDSDDDCNITTEVEATLERYDSREAIKDNDDGSASLVGLGNLTDMNKYADWATINIVDSSIDDAVRRNIYLGKEPRVAMWSVPRQGNVEILTSRGVVNGSIESTIPLNARFYNLSHFQRLYQFQHNEYLQPGDCGSLVVDAAEKQIYGQLIAGSQNRNTAFMLPAFSMPKILDFAEFLTRMEHGMHDFPWGSM</sequence>
<gene>
    <name evidence="1" type="ORF">E8E13_005161</name>
</gene>
<dbReference type="OrthoDB" id="3559580at2759"/>
<protein>
    <submittedName>
        <fullName evidence="1">Uncharacterized protein</fullName>
    </submittedName>
</protein>
<keyword evidence="2" id="KW-1185">Reference proteome</keyword>
<evidence type="ECO:0000313" key="2">
    <source>
        <dbReference type="Proteomes" id="UP000801428"/>
    </source>
</evidence>
<dbReference type="AlphaFoldDB" id="A0A9P4W9N0"/>
<accession>A0A9P4W9N0</accession>
<evidence type="ECO:0000313" key="1">
    <source>
        <dbReference type="EMBL" id="KAF3000775.1"/>
    </source>
</evidence>
<name>A0A9P4W9N0_CURKU</name>
<reference evidence="1" key="1">
    <citation type="submission" date="2019-04" db="EMBL/GenBank/DDBJ databases">
        <title>Sequencing of skin fungus with MAO and IRED activity.</title>
        <authorList>
            <person name="Marsaioli A.J."/>
            <person name="Bonatto J.M.C."/>
            <person name="Reis Junior O."/>
        </authorList>
    </citation>
    <scope>NUCLEOTIDE SEQUENCE</scope>
    <source>
        <strain evidence="1">30M1</strain>
    </source>
</reference>
<dbReference type="EMBL" id="SWKU01000014">
    <property type="protein sequence ID" value="KAF3000775.1"/>
    <property type="molecule type" value="Genomic_DNA"/>
</dbReference>
<dbReference type="Proteomes" id="UP000801428">
    <property type="component" value="Unassembled WGS sequence"/>
</dbReference>
<organism evidence="1 2">
    <name type="scientific">Curvularia kusanoi</name>
    <name type="common">Cochliobolus kusanoi</name>
    <dbReference type="NCBI Taxonomy" id="90978"/>
    <lineage>
        <taxon>Eukaryota</taxon>
        <taxon>Fungi</taxon>
        <taxon>Dikarya</taxon>
        <taxon>Ascomycota</taxon>
        <taxon>Pezizomycotina</taxon>
        <taxon>Dothideomycetes</taxon>
        <taxon>Pleosporomycetidae</taxon>
        <taxon>Pleosporales</taxon>
        <taxon>Pleosporineae</taxon>
        <taxon>Pleosporaceae</taxon>
        <taxon>Curvularia</taxon>
    </lineage>
</organism>
<proteinExistence type="predicted"/>
<comment type="caution">
    <text evidence="1">The sequence shown here is derived from an EMBL/GenBank/DDBJ whole genome shotgun (WGS) entry which is preliminary data.</text>
</comment>